<evidence type="ECO:0000313" key="2">
    <source>
        <dbReference type="Proteomes" id="UP000053558"/>
    </source>
</evidence>
<sequence length="311" mass="35862">MATIQFPVDLMELDERDEFVTLESDPSVAPPFDSTPRRITDITGFISRGETSMIPPENLHEPFVFRARLDIQWDDTESVVCKAGYGKKCTDKLRKEALIYGRKLSGLQGTCVPQIYGYYTGYTAEDGRLSVLVMEDCGQPLPRSLNTLPRSVKKSILECLIKLHKAGVWHGDVDDEMNIVVRPSKNDTCEIRFVDFSNAQDNHTCGVNPEFLEDTTEPTFDRIRCKEIYQVWLESELWVDSYILFYDKVVPVEQMTTPENLLAVTNILNELEEHEDIRDWEARDAAEAEIDYYRERCEARKHWESTPLYAN</sequence>
<accession>R7SEY2</accession>
<gene>
    <name evidence="1" type="ORF">CONPUDRAFT_147686</name>
</gene>
<dbReference type="RefSeq" id="XP_007775303.1">
    <property type="nucleotide sequence ID" value="XM_007777113.1"/>
</dbReference>
<dbReference type="Gene3D" id="1.10.510.10">
    <property type="entry name" value="Transferase(Phosphotransferase) domain 1"/>
    <property type="match status" value="1"/>
</dbReference>
<dbReference type="EMBL" id="JH711591">
    <property type="protein sequence ID" value="EIW74713.1"/>
    <property type="molecule type" value="Genomic_DNA"/>
</dbReference>
<dbReference type="OrthoDB" id="3182995at2759"/>
<dbReference type="KEGG" id="cput:CONPUDRAFT_147686"/>
<dbReference type="GeneID" id="19202357"/>
<name>R7SEY2_CONPW</name>
<evidence type="ECO:0000313" key="1">
    <source>
        <dbReference type="EMBL" id="EIW74713.1"/>
    </source>
</evidence>
<dbReference type="eggNOG" id="ENOG502SXGV">
    <property type="taxonomic scope" value="Eukaryota"/>
</dbReference>
<dbReference type="SUPFAM" id="SSF56112">
    <property type="entry name" value="Protein kinase-like (PK-like)"/>
    <property type="match status" value="1"/>
</dbReference>
<organism evidence="1 2">
    <name type="scientific">Coniophora puteana (strain RWD-64-598)</name>
    <name type="common">Brown rot fungus</name>
    <dbReference type="NCBI Taxonomy" id="741705"/>
    <lineage>
        <taxon>Eukaryota</taxon>
        <taxon>Fungi</taxon>
        <taxon>Dikarya</taxon>
        <taxon>Basidiomycota</taxon>
        <taxon>Agaricomycotina</taxon>
        <taxon>Agaricomycetes</taxon>
        <taxon>Agaricomycetidae</taxon>
        <taxon>Boletales</taxon>
        <taxon>Coniophorineae</taxon>
        <taxon>Coniophoraceae</taxon>
        <taxon>Coniophora</taxon>
    </lineage>
</organism>
<dbReference type="AlphaFoldDB" id="R7SEY2"/>
<dbReference type="InterPro" id="IPR011009">
    <property type="entry name" value="Kinase-like_dom_sf"/>
</dbReference>
<proteinExistence type="predicted"/>
<dbReference type="OMA" id="HTCELEL"/>
<dbReference type="Proteomes" id="UP000053558">
    <property type="component" value="Unassembled WGS sequence"/>
</dbReference>
<keyword evidence="2" id="KW-1185">Reference proteome</keyword>
<evidence type="ECO:0008006" key="3">
    <source>
        <dbReference type="Google" id="ProtNLM"/>
    </source>
</evidence>
<protein>
    <recommendedName>
        <fullName evidence="3">Protein kinase domain-containing protein</fullName>
    </recommendedName>
</protein>
<reference evidence="2" key="1">
    <citation type="journal article" date="2012" name="Science">
        <title>The Paleozoic origin of enzymatic lignin decomposition reconstructed from 31 fungal genomes.</title>
        <authorList>
            <person name="Floudas D."/>
            <person name="Binder M."/>
            <person name="Riley R."/>
            <person name="Barry K."/>
            <person name="Blanchette R.A."/>
            <person name="Henrissat B."/>
            <person name="Martinez A.T."/>
            <person name="Otillar R."/>
            <person name="Spatafora J.W."/>
            <person name="Yadav J.S."/>
            <person name="Aerts A."/>
            <person name="Benoit I."/>
            <person name="Boyd A."/>
            <person name="Carlson A."/>
            <person name="Copeland A."/>
            <person name="Coutinho P.M."/>
            <person name="de Vries R.P."/>
            <person name="Ferreira P."/>
            <person name="Findley K."/>
            <person name="Foster B."/>
            <person name="Gaskell J."/>
            <person name="Glotzer D."/>
            <person name="Gorecki P."/>
            <person name="Heitman J."/>
            <person name="Hesse C."/>
            <person name="Hori C."/>
            <person name="Igarashi K."/>
            <person name="Jurgens J.A."/>
            <person name="Kallen N."/>
            <person name="Kersten P."/>
            <person name="Kohler A."/>
            <person name="Kuees U."/>
            <person name="Kumar T.K.A."/>
            <person name="Kuo A."/>
            <person name="LaButti K."/>
            <person name="Larrondo L.F."/>
            <person name="Lindquist E."/>
            <person name="Ling A."/>
            <person name="Lombard V."/>
            <person name="Lucas S."/>
            <person name="Lundell T."/>
            <person name="Martin R."/>
            <person name="McLaughlin D.J."/>
            <person name="Morgenstern I."/>
            <person name="Morin E."/>
            <person name="Murat C."/>
            <person name="Nagy L.G."/>
            <person name="Nolan M."/>
            <person name="Ohm R.A."/>
            <person name="Patyshakuliyeva A."/>
            <person name="Rokas A."/>
            <person name="Ruiz-Duenas F.J."/>
            <person name="Sabat G."/>
            <person name="Salamov A."/>
            <person name="Samejima M."/>
            <person name="Schmutz J."/>
            <person name="Slot J.C."/>
            <person name="St John F."/>
            <person name="Stenlid J."/>
            <person name="Sun H."/>
            <person name="Sun S."/>
            <person name="Syed K."/>
            <person name="Tsang A."/>
            <person name="Wiebenga A."/>
            <person name="Young D."/>
            <person name="Pisabarro A."/>
            <person name="Eastwood D.C."/>
            <person name="Martin F."/>
            <person name="Cullen D."/>
            <person name="Grigoriev I.V."/>
            <person name="Hibbett D.S."/>
        </authorList>
    </citation>
    <scope>NUCLEOTIDE SEQUENCE [LARGE SCALE GENOMIC DNA]</scope>
    <source>
        <strain evidence="2">RWD-64-598 SS2</strain>
    </source>
</reference>